<organism evidence="2 3">
    <name type="scientific">Trematosphaeria pertusa</name>
    <dbReference type="NCBI Taxonomy" id="390896"/>
    <lineage>
        <taxon>Eukaryota</taxon>
        <taxon>Fungi</taxon>
        <taxon>Dikarya</taxon>
        <taxon>Ascomycota</taxon>
        <taxon>Pezizomycotina</taxon>
        <taxon>Dothideomycetes</taxon>
        <taxon>Pleosporomycetidae</taxon>
        <taxon>Pleosporales</taxon>
        <taxon>Massarineae</taxon>
        <taxon>Trematosphaeriaceae</taxon>
        <taxon>Trematosphaeria</taxon>
    </lineage>
</organism>
<dbReference type="PROSITE" id="PS51257">
    <property type="entry name" value="PROKAR_LIPOPROTEIN"/>
    <property type="match status" value="1"/>
</dbReference>
<evidence type="ECO:0000313" key="3">
    <source>
        <dbReference type="Proteomes" id="UP000800094"/>
    </source>
</evidence>
<name>A0A6A6IIZ1_9PLEO</name>
<evidence type="ECO:0000256" key="1">
    <source>
        <dbReference type="SAM" id="MobiDB-lite"/>
    </source>
</evidence>
<proteinExistence type="predicted"/>
<sequence>MAPCPERKRLKMLVSVSAPDTLSLAIGAMGCASDSMRRLAFCQPSTEPHVCSAFVETLYSHKRPRERWIQQCSTYPLRTHPTTVALHRTMRTAAVSSRAVLVSPWPSKRALKISNGLSGTRRKEVGVAGRQKQRGSERGPGVIHPFVGRLAVRALHANNANHHASKFAQEGPN</sequence>
<gene>
    <name evidence="2" type="ORF">BU26DRAFT_294259</name>
</gene>
<accession>A0A6A6IIZ1</accession>
<feature type="region of interest" description="Disordered" evidence="1">
    <location>
        <begin position="120"/>
        <end position="142"/>
    </location>
</feature>
<dbReference type="Proteomes" id="UP000800094">
    <property type="component" value="Unassembled WGS sequence"/>
</dbReference>
<dbReference type="AlphaFoldDB" id="A0A6A6IIZ1"/>
<evidence type="ECO:0000313" key="2">
    <source>
        <dbReference type="EMBL" id="KAF2250018.1"/>
    </source>
</evidence>
<dbReference type="GeneID" id="54575020"/>
<protein>
    <submittedName>
        <fullName evidence="2">Uncharacterized protein</fullName>
    </submittedName>
</protein>
<dbReference type="EMBL" id="ML987194">
    <property type="protein sequence ID" value="KAF2250018.1"/>
    <property type="molecule type" value="Genomic_DNA"/>
</dbReference>
<keyword evidence="3" id="KW-1185">Reference proteome</keyword>
<dbReference type="RefSeq" id="XP_033685022.1">
    <property type="nucleotide sequence ID" value="XM_033821690.1"/>
</dbReference>
<reference evidence="2" key="1">
    <citation type="journal article" date="2020" name="Stud. Mycol.">
        <title>101 Dothideomycetes genomes: a test case for predicting lifestyles and emergence of pathogens.</title>
        <authorList>
            <person name="Haridas S."/>
            <person name="Albert R."/>
            <person name="Binder M."/>
            <person name="Bloem J."/>
            <person name="Labutti K."/>
            <person name="Salamov A."/>
            <person name="Andreopoulos B."/>
            <person name="Baker S."/>
            <person name="Barry K."/>
            <person name="Bills G."/>
            <person name="Bluhm B."/>
            <person name="Cannon C."/>
            <person name="Castanera R."/>
            <person name="Culley D."/>
            <person name="Daum C."/>
            <person name="Ezra D."/>
            <person name="Gonzalez J."/>
            <person name="Henrissat B."/>
            <person name="Kuo A."/>
            <person name="Liang C."/>
            <person name="Lipzen A."/>
            <person name="Lutzoni F."/>
            <person name="Magnuson J."/>
            <person name="Mondo S."/>
            <person name="Nolan M."/>
            <person name="Ohm R."/>
            <person name="Pangilinan J."/>
            <person name="Park H.-J."/>
            <person name="Ramirez L."/>
            <person name="Alfaro M."/>
            <person name="Sun H."/>
            <person name="Tritt A."/>
            <person name="Yoshinaga Y."/>
            <person name="Zwiers L.-H."/>
            <person name="Turgeon B."/>
            <person name="Goodwin S."/>
            <person name="Spatafora J."/>
            <person name="Crous P."/>
            <person name="Grigoriev I."/>
        </authorList>
    </citation>
    <scope>NUCLEOTIDE SEQUENCE</scope>
    <source>
        <strain evidence="2">CBS 122368</strain>
    </source>
</reference>